<organism evidence="3 4">
    <name type="scientific">Paenibacillus profundus</name>
    <dbReference type="NCBI Taxonomy" id="1173085"/>
    <lineage>
        <taxon>Bacteria</taxon>
        <taxon>Bacillati</taxon>
        <taxon>Bacillota</taxon>
        <taxon>Bacilli</taxon>
        <taxon>Bacillales</taxon>
        <taxon>Paenibacillaceae</taxon>
        <taxon>Paenibacillus</taxon>
    </lineage>
</organism>
<dbReference type="EMBL" id="JAJNBZ010000043">
    <property type="protein sequence ID" value="MCE5173207.1"/>
    <property type="molecule type" value="Genomic_DNA"/>
</dbReference>
<evidence type="ECO:0000256" key="2">
    <source>
        <dbReference type="SAM" id="Phobius"/>
    </source>
</evidence>
<evidence type="ECO:0000313" key="4">
    <source>
        <dbReference type="Proteomes" id="UP001199916"/>
    </source>
</evidence>
<feature type="transmembrane region" description="Helical" evidence="2">
    <location>
        <begin position="68"/>
        <end position="89"/>
    </location>
</feature>
<dbReference type="Proteomes" id="UP001199916">
    <property type="component" value="Unassembled WGS sequence"/>
</dbReference>
<accession>A0ABS8YNU2</accession>
<keyword evidence="4" id="KW-1185">Reference proteome</keyword>
<dbReference type="RefSeq" id="WP_233699194.1">
    <property type="nucleotide sequence ID" value="NZ_JAJNBZ010000043.1"/>
</dbReference>
<name>A0ABS8YNU2_9BACL</name>
<keyword evidence="2" id="KW-0812">Transmembrane</keyword>
<gene>
    <name evidence="3" type="ORF">LQV63_28500</name>
</gene>
<comment type="caution">
    <text evidence="3">The sequence shown here is derived from an EMBL/GenBank/DDBJ whole genome shotgun (WGS) entry which is preliminary data.</text>
</comment>
<evidence type="ECO:0000256" key="1">
    <source>
        <dbReference type="SAM" id="MobiDB-lite"/>
    </source>
</evidence>
<feature type="transmembrane region" description="Helical" evidence="2">
    <location>
        <begin position="101"/>
        <end position="120"/>
    </location>
</feature>
<sequence>MNQQQARQVRQQKRTNPLKFALQLGFFAGLIWGGLHWLSYLFQFTIVVPGFLVEPFYKHEYLTTIKGQAAGLVFFIFFSIAAAILYTLFMRKIPGPWAGMLYGLAWWFLLFVAIGPWIGLMPPVRQTTWNTIWTEACTMLLWGLFIGYTVATEFNDERLREPDDAKSQKQGSNQGGDQGPTTGSNDKSGGGYGSNSEGKQPEPVM</sequence>
<reference evidence="3 4" key="1">
    <citation type="submission" date="2021-11" db="EMBL/GenBank/DDBJ databases">
        <title>Draft genome sequence of Paenibacillus profundus YoMME, a new Gram-positive bacteria with exoelectrogenic properties.</title>
        <authorList>
            <person name="Hubenova Y."/>
            <person name="Hubenova E."/>
            <person name="Manasiev Y."/>
            <person name="Peykov S."/>
            <person name="Mitov M."/>
        </authorList>
    </citation>
    <scope>NUCLEOTIDE SEQUENCE [LARGE SCALE GENOMIC DNA]</scope>
    <source>
        <strain evidence="3 4">YoMME</strain>
    </source>
</reference>
<feature type="transmembrane region" description="Helical" evidence="2">
    <location>
        <begin position="20"/>
        <end position="48"/>
    </location>
</feature>
<keyword evidence="2" id="KW-0472">Membrane</keyword>
<feature type="region of interest" description="Disordered" evidence="1">
    <location>
        <begin position="159"/>
        <end position="205"/>
    </location>
</feature>
<dbReference type="InterPro" id="IPR024563">
    <property type="entry name" value="YqhR"/>
</dbReference>
<proteinExistence type="predicted"/>
<feature type="transmembrane region" description="Helical" evidence="2">
    <location>
        <begin position="132"/>
        <end position="151"/>
    </location>
</feature>
<dbReference type="Pfam" id="PF11085">
    <property type="entry name" value="YqhR"/>
    <property type="match status" value="1"/>
</dbReference>
<protein>
    <submittedName>
        <fullName evidence="3">YqhR family membrane protein</fullName>
    </submittedName>
</protein>
<keyword evidence="2" id="KW-1133">Transmembrane helix</keyword>
<evidence type="ECO:0000313" key="3">
    <source>
        <dbReference type="EMBL" id="MCE5173207.1"/>
    </source>
</evidence>